<sequence>MPKPLPILPSVPAPSCPRLHSIPIIFPIDPISLEPPAHVIVIDPASCAFPLMKLPFVDVTVAINLNATARIDSFLRD</sequence>
<organism evidence="1">
    <name type="scientific">Rhizophora mucronata</name>
    <name type="common">Asiatic mangrove</name>
    <dbReference type="NCBI Taxonomy" id="61149"/>
    <lineage>
        <taxon>Eukaryota</taxon>
        <taxon>Viridiplantae</taxon>
        <taxon>Streptophyta</taxon>
        <taxon>Embryophyta</taxon>
        <taxon>Tracheophyta</taxon>
        <taxon>Spermatophyta</taxon>
        <taxon>Magnoliopsida</taxon>
        <taxon>eudicotyledons</taxon>
        <taxon>Gunneridae</taxon>
        <taxon>Pentapetalae</taxon>
        <taxon>rosids</taxon>
        <taxon>fabids</taxon>
        <taxon>Malpighiales</taxon>
        <taxon>Rhizophoraceae</taxon>
        <taxon>Rhizophora</taxon>
    </lineage>
</organism>
<dbReference type="EMBL" id="GGEC01057524">
    <property type="protein sequence ID" value="MBX38008.1"/>
    <property type="molecule type" value="Transcribed_RNA"/>
</dbReference>
<dbReference type="AlphaFoldDB" id="A0A2P2N6C4"/>
<evidence type="ECO:0000313" key="1">
    <source>
        <dbReference type="EMBL" id="MBX38008.1"/>
    </source>
</evidence>
<name>A0A2P2N6C4_RHIMU</name>
<protein>
    <submittedName>
        <fullName evidence="1">Uncharacterized protein MANES_01G273200</fullName>
    </submittedName>
</protein>
<reference evidence="1" key="1">
    <citation type="submission" date="2018-02" db="EMBL/GenBank/DDBJ databases">
        <title>Rhizophora mucronata_Transcriptome.</title>
        <authorList>
            <person name="Meera S.P."/>
            <person name="Sreeshan A."/>
            <person name="Augustine A."/>
        </authorList>
    </citation>
    <scope>NUCLEOTIDE SEQUENCE</scope>
    <source>
        <tissue evidence="1">Leaf</tissue>
    </source>
</reference>
<proteinExistence type="predicted"/>
<accession>A0A2P2N6C4</accession>